<protein>
    <submittedName>
        <fullName evidence="6">EF-hand domain-containing protein</fullName>
    </submittedName>
</protein>
<sequence length="170" mass="19608">MKEKKKKRTNKPSPIERMKEAFGIMNLDEDTNISKEEFFKAMASLGLEGKEVENLFRRFDPDKSGFLDKEEFFAYAAKGTSDLHALLKRGLAAADENEDTILKAFEAWDVNQDGRICKDELERVLVMLNPAFTKKDLTKLMKAMDENEDGEIDYEEFTTWICNSHGPRKK</sequence>
<name>A0A9P1GCQ6_9DINO</name>
<evidence type="ECO:0000256" key="2">
    <source>
        <dbReference type="ARBA" id="ARBA00022837"/>
    </source>
</evidence>
<feature type="domain" description="EF-hand" evidence="3">
    <location>
        <begin position="132"/>
        <end position="167"/>
    </location>
</feature>
<dbReference type="CDD" id="cd00051">
    <property type="entry name" value="EFh"/>
    <property type="match status" value="2"/>
</dbReference>
<evidence type="ECO:0000256" key="1">
    <source>
        <dbReference type="ARBA" id="ARBA00022737"/>
    </source>
</evidence>
<dbReference type="PANTHER" id="PTHR23050">
    <property type="entry name" value="CALCIUM BINDING PROTEIN"/>
    <property type="match status" value="1"/>
</dbReference>
<comment type="caution">
    <text evidence="4">The sequence shown here is derived from an EMBL/GenBank/DDBJ whole genome shotgun (WGS) entry which is preliminary data.</text>
</comment>
<reference evidence="5" key="2">
    <citation type="submission" date="2024-04" db="EMBL/GenBank/DDBJ databases">
        <authorList>
            <person name="Chen Y."/>
            <person name="Shah S."/>
            <person name="Dougan E. K."/>
            <person name="Thang M."/>
            <person name="Chan C."/>
        </authorList>
    </citation>
    <scope>NUCLEOTIDE SEQUENCE [LARGE SCALE GENOMIC DNA]</scope>
</reference>
<dbReference type="InterPro" id="IPR018247">
    <property type="entry name" value="EF_Hand_1_Ca_BS"/>
</dbReference>
<dbReference type="Proteomes" id="UP001152797">
    <property type="component" value="Unassembled WGS sequence"/>
</dbReference>
<dbReference type="Gene3D" id="1.10.238.10">
    <property type="entry name" value="EF-hand"/>
    <property type="match status" value="2"/>
</dbReference>
<keyword evidence="1" id="KW-0677">Repeat</keyword>
<reference evidence="4" key="1">
    <citation type="submission" date="2022-10" db="EMBL/GenBank/DDBJ databases">
        <authorList>
            <person name="Chen Y."/>
            <person name="Dougan E. K."/>
            <person name="Chan C."/>
            <person name="Rhodes N."/>
            <person name="Thang M."/>
        </authorList>
    </citation>
    <scope>NUCLEOTIDE SEQUENCE</scope>
</reference>
<dbReference type="AlphaFoldDB" id="A0A9P1GCQ6"/>
<dbReference type="InterPro" id="IPR011992">
    <property type="entry name" value="EF-hand-dom_pair"/>
</dbReference>
<dbReference type="EMBL" id="CAMXCT010004326">
    <property type="protein sequence ID" value="CAI4008575.1"/>
    <property type="molecule type" value="Genomic_DNA"/>
</dbReference>
<dbReference type="SUPFAM" id="SSF47473">
    <property type="entry name" value="EF-hand"/>
    <property type="match status" value="1"/>
</dbReference>
<gene>
    <name evidence="4" type="ORF">C1SCF055_LOCUS34005</name>
</gene>
<dbReference type="PROSITE" id="PS50222">
    <property type="entry name" value="EF_HAND_2"/>
    <property type="match status" value="3"/>
</dbReference>
<dbReference type="SMART" id="SM00054">
    <property type="entry name" value="EFh"/>
    <property type="match status" value="4"/>
</dbReference>
<dbReference type="EMBL" id="CAMXCT030004326">
    <property type="protein sequence ID" value="CAL4795887.1"/>
    <property type="molecule type" value="Genomic_DNA"/>
</dbReference>
<proteinExistence type="predicted"/>
<evidence type="ECO:0000313" key="7">
    <source>
        <dbReference type="Proteomes" id="UP001152797"/>
    </source>
</evidence>
<dbReference type="PROSITE" id="PS00018">
    <property type="entry name" value="EF_HAND_1"/>
    <property type="match status" value="3"/>
</dbReference>
<organism evidence="4">
    <name type="scientific">Cladocopium goreaui</name>
    <dbReference type="NCBI Taxonomy" id="2562237"/>
    <lineage>
        <taxon>Eukaryota</taxon>
        <taxon>Sar</taxon>
        <taxon>Alveolata</taxon>
        <taxon>Dinophyceae</taxon>
        <taxon>Suessiales</taxon>
        <taxon>Symbiodiniaceae</taxon>
        <taxon>Cladocopium</taxon>
    </lineage>
</organism>
<evidence type="ECO:0000313" key="6">
    <source>
        <dbReference type="EMBL" id="CAL4795887.1"/>
    </source>
</evidence>
<dbReference type="Pfam" id="PF13499">
    <property type="entry name" value="EF-hand_7"/>
    <property type="match status" value="2"/>
</dbReference>
<evidence type="ECO:0000313" key="5">
    <source>
        <dbReference type="EMBL" id="CAL1161950.1"/>
    </source>
</evidence>
<keyword evidence="2" id="KW-0106">Calcium</keyword>
<dbReference type="GO" id="GO:0005509">
    <property type="term" value="F:calcium ion binding"/>
    <property type="evidence" value="ECO:0007669"/>
    <property type="project" value="InterPro"/>
</dbReference>
<dbReference type="EMBL" id="CAMXCT020004326">
    <property type="protein sequence ID" value="CAL1161950.1"/>
    <property type="molecule type" value="Genomic_DNA"/>
</dbReference>
<feature type="domain" description="EF-hand" evidence="3">
    <location>
        <begin position="96"/>
        <end position="131"/>
    </location>
</feature>
<dbReference type="OrthoDB" id="26525at2759"/>
<keyword evidence="7" id="KW-1185">Reference proteome</keyword>
<dbReference type="InterPro" id="IPR002048">
    <property type="entry name" value="EF_hand_dom"/>
</dbReference>
<dbReference type="InterPro" id="IPR050145">
    <property type="entry name" value="Centrin_CML-like"/>
</dbReference>
<accession>A0A9P1GCQ6</accession>
<evidence type="ECO:0000259" key="3">
    <source>
        <dbReference type="PROSITE" id="PS50222"/>
    </source>
</evidence>
<dbReference type="FunFam" id="1.10.238.10:FF:000003">
    <property type="entry name" value="Calmodulin A"/>
    <property type="match status" value="1"/>
</dbReference>
<feature type="domain" description="EF-hand" evidence="3">
    <location>
        <begin position="47"/>
        <end position="82"/>
    </location>
</feature>
<evidence type="ECO:0000313" key="4">
    <source>
        <dbReference type="EMBL" id="CAI4008575.1"/>
    </source>
</evidence>